<reference evidence="4" key="1">
    <citation type="submission" date="2016-09" db="EMBL/GenBank/DDBJ databases">
        <authorList>
            <person name="Gulvik C.A."/>
        </authorList>
    </citation>
    <scope>NUCLEOTIDE SEQUENCE [LARGE SCALE GENOMIC DNA]</scope>
    <source>
        <strain evidence="4">LMG 26306</strain>
    </source>
</reference>
<keyword evidence="4" id="KW-1185">Reference proteome</keyword>
<feature type="transmembrane region" description="Helical" evidence="1">
    <location>
        <begin position="184"/>
        <end position="206"/>
    </location>
</feature>
<protein>
    <recommendedName>
        <fullName evidence="2">Sensor histidine kinase NatK-like C-terminal domain-containing protein</fullName>
    </recommendedName>
</protein>
<dbReference type="Proteomes" id="UP000094764">
    <property type="component" value="Unassembled WGS sequence"/>
</dbReference>
<feature type="transmembrane region" description="Helical" evidence="1">
    <location>
        <begin position="116"/>
        <end position="135"/>
    </location>
</feature>
<dbReference type="STRING" id="903983.BCR23_06370"/>
<feature type="transmembrane region" description="Helical" evidence="1">
    <location>
        <begin position="155"/>
        <end position="172"/>
    </location>
</feature>
<gene>
    <name evidence="3" type="ORF">BCR23_06370</name>
</gene>
<evidence type="ECO:0000256" key="1">
    <source>
        <dbReference type="SAM" id="Phobius"/>
    </source>
</evidence>
<comment type="caution">
    <text evidence="3">The sequence shown here is derived from an EMBL/GenBank/DDBJ whole genome shotgun (WGS) entry which is preliminary data.</text>
</comment>
<dbReference type="PANTHER" id="PTHR40448">
    <property type="entry name" value="TWO-COMPONENT SENSOR HISTIDINE KINASE"/>
    <property type="match status" value="1"/>
</dbReference>
<keyword evidence="1" id="KW-0472">Membrane</keyword>
<name>A0A1E5GW30_9ENTE</name>
<keyword evidence="1" id="KW-1133">Transmembrane helix</keyword>
<sequence>MEKYMLFSMLILNFLQFIFLLKTKQFISRRQMIVLVLLLICQFPLYLMFHESYLLLALYSLLQPIFILRNLKSWLAMVLFLYLENSLVLFSWLFTNDLLTFLLRLGKISDSLYQQLLPISLIGQQLLLLLLILIAEKMDQKFNIFHAILQLQKSYKMPAILLTILFFALEIFKRVAVYLGSYIDFYYISFLLATLSIILCSIAYFYSHYYQQQVKKNVLYQQYNKEMEKITMADEFRHDYQNIMLSLMGYIEKGDLDKALTFISSVEDYSQNLLEFDEYDQVNHLTIPAVQGLLIHFIEACEEKNIQLKISIPQMIQESDISIQLIDFIRCLSVVLDYSVDVHDNHDEEAFFLSLKKEDSQLYFELRNTEEQQLATIQNTNYSIHDKKQLKKYGLYTIESILKQYKKTSFSFYTYQQKFLIEIQL</sequence>
<feature type="transmembrane region" description="Helical" evidence="1">
    <location>
        <begin position="6"/>
        <end position="21"/>
    </location>
</feature>
<evidence type="ECO:0000259" key="2">
    <source>
        <dbReference type="Pfam" id="PF14501"/>
    </source>
</evidence>
<accession>A0A1E5GW30</accession>
<dbReference type="GO" id="GO:0042802">
    <property type="term" value="F:identical protein binding"/>
    <property type="evidence" value="ECO:0007669"/>
    <property type="project" value="TreeGrafter"/>
</dbReference>
<dbReference type="InterPro" id="IPR032834">
    <property type="entry name" value="NatK-like_C"/>
</dbReference>
<keyword evidence="1" id="KW-0812">Transmembrane</keyword>
<dbReference type="OrthoDB" id="1652078at2"/>
<dbReference type="Gene3D" id="3.30.565.10">
    <property type="entry name" value="Histidine kinase-like ATPase, C-terminal domain"/>
    <property type="match status" value="1"/>
</dbReference>
<dbReference type="RefSeq" id="WP_069634961.1">
    <property type="nucleotide sequence ID" value="NZ_JXKZ01000009.1"/>
</dbReference>
<feature type="domain" description="Sensor histidine kinase NatK-like C-terminal" evidence="2">
    <location>
        <begin position="324"/>
        <end position="424"/>
    </location>
</feature>
<dbReference type="Pfam" id="PF14501">
    <property type="entry name" value="HATPase_c_5"/>
    <property type="match status" value="1"/>
</dbReference>
<evidence type="ECO:0000313" key="3">
    <source>
        <dbReference type="EMBL" id="OEG16510.1"/>
    </source>
</evidence>
<dbReference type="AlphaFoldDB" id="A0A1E5GW30"/>
<dbReference type="InterPro" id="IPR036890">
    <property type="entry name" value="HATPase_C_sf"/>
</dbReference>
<organism evidence="3 4">
    <name type="scientific">Enterococcus quebecensis</name>
    <dbReference type="NCBI Taxonomy" id="903983"/>
    <lineage>
        <taxon>Bacteria</taxon>
        <taxon>Bacillati</taxon>
        <taxon>Bacillota</taxon>
        <taxon>Bacilli</taxon>
        <taxon>Lactobacillales</taxon>
        <taxon>Enterococcaceae</taxon>
        <taxon>Enterococcus</taxon>
    </lineage>
</organism>
<proteinExistence type="predicted"/>
<feature type="transmembrane region" description="Helical" evidence="1">
    <location>
        <begin position="74"/>
        <end position="95"/>
    </location>
</feature>
<feature type="transmembrane region" description="Helical" evidence="1">
    <location>
        <begin position="33"/>
        <end position="62"/>
    </location>
</feature>
<evidence type="ECO:0000313" key="4">
    <source>
        <dbReference type="Proteomes" id="UP000094764"/>
    </source>
</evidence>
<dbReference type="PANTHER" id="PTHR40448:SF1">
    <property type="entry name" value="TWO-COMPONENT SENSOR HISTIDINE KINASE"/>
    <property type="match status" value="1"/>
</dbReference>
<dbReference type="EMBL" id="MIKB01000013">
    <property type="protein sequence ID" value="OEG16510.1"/>
    <property type="molecule type" value="Genomic_DNA"/>
</dbReference>